<dbReference type="AlphaFoldDB" id="A0A348B0C0"/>
<evidence type="ECO:0000313" key="5">
    <source>
        <dbReference type="Proteomes" id="UP000276741"/>
    </source>
</evidence>
<keyword evidence="1" id="KW-0472">Membrane</keyword>
<proteinExistence type="predicted"/>
<protein>
    <recommendedName>
        <fullName evidence="2">Helicase HerA central domain-containing protein</fullName>
    </recommendedName>
</protein>
<dbReference type="PANTHER" id="PTHR30121">
    <property type="entry name" value="UNCHARACTERIZED PROTEIN YJGR-RELATED"/>
    <property type="match status" value="1"/>
</dbReference>
<evidence type="ECO:0000259" key="2">
    <source>
        <dbReference type="Pfam" id="PF01935"/>
    </source>
</evidence>
<dbReference type="Pfam" id="PF01935">
    <property type="entry name" value="DUF87"/>
    <property type="match status" value="1"/>
</dbReference>
<dbReference type="Gene3D" id="3.40.50.300">
    <property type="entry name" value="P-loop containing nucleotide triphosphate hydrolases"/>
    <property type="match status" value="2"/>
</dbReference>
<dbReference type="KEGG" id="sacd:HS1genome_0011"/>
<dbReference type="InterPro" id="IPR051162">
    <property type="entry name" value="T4SS_component"/>
</dbReference>
<dbReference type="PANTHER" id="PTHR30121:SF11">
    <property type="entry name" value="AAA+ ATPASE DOMAIN-CONTAINING PROTEIN"/>
    <property type="match status" value="1"/>
</dbReference>
<reference evidence="5" key="2">
    <citation type="submission" date="2018-04" db="EMBL/GenBank/DDBJ databases">
        <title>Complete genome sequence of Sulfodiicoccus acidiphilus strain HS-1.</title>
        <authorList>
            <person name="Sakai H.D."/>
            <person name="Kurosawa N."/>
        </authorList>
    </citation>
    <scope>NUCLEOTIDE SEQUENCE [LARGE SCALE GENOMIC DNA]</scope>
    <source>
        <strain evidence="5">HS-1</strain>
    </source>
</reference>
<dbReference type="Proteomes" id="UP000616143">
    <property type="component" value="Unassembled WGS sequence"/>
</dbReference>
<feature type="transmembrane region" description="Helical" evidence="1">
    <location>
        <begin position="34"/>
        <end position="57"/>
    </location>
</feature>
<gene>
    <name evidence="4" type="ORF">GCM10007116_01320</name>
    <name evidence="3" type="ORF">HS1genome_0011</name>
</gene>
<feature type="domain" description="Helicase HerA central" evidence="2">
    <location>
        <begin position="217"/>
        <end position="420"/>
    </location>
</feature>
<dbReference type="EMBL" id="AP018553">
    <property type="protein sequence ID" value="BBD71622.1"/>
    <property type="molecule type" value="Genomic_DNA"/>
</dbReference>
<keyword evidence="1" id="KW-0812">Transmembrane</keyword>
<dbReference type="InterPro" id="IPR027417">
    <property type="entry name" value="P-loop_NTPase"/>
</dbReference>
<dbReference type="Proteomes" id="UP000276741">
    <property type="component" value="Chromosome"/>
</dbReference>
<dbReference type="SUPFAM" id="SSF52540">
    <property type="entry name" value="P-loop containing nucleoside triphosphate hydrolases"/>
    <property type="match status" value="1"/>
</dbReference>
<organism evidence="3 5">
    <name type="scientific">Sulfodiicoccus acidiphilus</name>
    <dbReference type="NCBI Taxonomy" id="1670455"/>
    <lineage>
        <taxon>Archaea</taxon>
        <taxon>Thermoproteota</taxon>
        <taxon>Thermoprotei</taxon>
        <taxon>Sulfolobales</taxon>
        <taxon>Sulfolobaceae</taxon>
        <taxon>Sulfodiicoccus</taxon>
    </lineage>
</organism>
<evidence type="ECO:0000256" key="1">
    <source>
        <dbReference type="SAM" id="Phobius"/>
    </source>
</evidence>
<evidence type="ECO:0000313" key="3">
    <source>
        <dbReference type="EMBL" id="BBD71622.1"/>
    </source>
</evidence>
<reference evidence="3" key="3">
    <citation type="journal article" date="2019" name="BMC Res. Notes">
        <title>Complete genome sequence of the Sulfodiicoccus acidiphilus strain HS-1T, the first crenarchaeon that lacks polB3, isolated from an acidic hot spring in Ohwaku-dani, Hakone, Japan.</title>
        <authorList>
            <person name="Sakai H.D."/>
            <person name="Kurosawa N."/>
        </authorList>
    </citation>
    <scope>NUCLEOTIDE SEQUENCE</scope>
    <source>
        <strain evidence="3">HS-1</strain>
    </source>
</reference>
<name>A0A348B0C0_9CREN</name>
<reference evidence="4" key="1">
    <citation type="journal article" date="2014" name="Int. J. Syst. Evol. Microbiol.">
        <title>Complete genome sequence of Corynebacterium casei LMG S-19264T (=DSM 44701T), isolated from a smear-ripened cheese.</title>
        <authorList>
            <consortium name="US DOE Joint Genome Institute (JGI-PGF)"/>
            <person name="Walter F."/>
            <person name="Albersmeier A."/>
            <person name="Kalinowski J."/>
            <person name="Ruckert C."/>
        </authorList>
    </citation>
    <scope>NUCLEOTIDE SEQUENCE</scope>
    <source>
        <strain evidence="4">JCM 31740</strain>
    </source>
</reference>
<dbReference type="EMBL" id="BMQS01000001">
    <property type="protein sequence ID" value="GGT87026.1"/>
    <property type="molecule type" value="Genomic_DNA"/>
</dbReference>
<feature type="transmembrane region" description="Helical" evidence="1">
    <location>
        <begin position="12"/>
        <end position="28"/>
    </location>
</feature>
<accession>A0A348B0C0</accession>
<keyword evidence="5" id="KW-1185">Reference proteome</keyword>
<keyword evidence="1" id="KW-1133">Transmembrane helix</keyword>
<evidence type="ECO:0000313" key="4">
    <source>
        <dbReference type="EMBL" id="GGT87026.1"/>
    </source>
</evidence>
<dbReference type="InterPro" id="IPR002789">
    <property type="entry name" value="HerA_central"/>
</dbReference>
<reference evidence="4" key="4">
    <citation type="submission" date="2020-09" db="EMBL/GenBank/DDBJ databases">
        <authorList>
            <person name="Sun Q."/>
            <person name="Ohkuma M."/>
        </authorList>
    </citation>
    <scope>NUCLEOTIDE SEQUENCE</scope>
    <source>
        <strain evidence="4">JCM 31740</strain>
    </source>
</reference>
<sequence>MNYPLMNVNRALGPAVLVIFAIALLLSRGRYLDIFFTSHTILLVIPSGLGLIIFILIKNRIKKKIDLLKIQNDVVVIKNGEKLIASVPYKLSIRERGSQSRIDYANEIEALGRVLSRAFPDLLLTIVTQLENRPNTLLIASCEGKSEEQLRRRLKEFGEFLITVKDSIAPDIEMNSMRSSRALVVPLGDGGDAVFLKVYGSVPALPNSRGYSIGFDIELGKANDGYDTPVGLRKEELLRHVAIFGTTGSGKTNTAGLIAAGAAKLGFRTVIVDWHGEYSALLKDAEKWDVKRPLKLKLFQEDDDLEEVVQVLGEALDLTEPQRFLLLTILNLVRKKSRERVFDAVVRAEENSYWIRDVKYALARKLYTISTPKADILFSDGEGVEWRDILKCLKGINVIDLSLVNNLILRKVYVLFLLRFLTEAHLRNWDGKTTIVVLEEAHNYLKEDNPFIERMMSEMRKFNLGICVVSQSPSTIAPCVIKNTNTKLVHALKSNVDKSVVRDSMALDEKFTSALDKLRVGEALLSSPTLPYPVSLRVKKG</sequence>